<keyword evidence="2 4" id="KW-0520">NAD</keyword>
<evidence type="ECO:0000256" key="3">
    <source>
        <dbReference type="PIRSR" id="PIRSR000105-1"/>
    </source>
</evidence>
<feature type="domain" description="3-hydroxyacyl-CoA dehydrogenase C-terminal" evidence="6">
    <location>
        <begin position="186"/>
        <end position="281"/>
    </location>
</feature>
<evidence type="ECO:0000313" key="8">
    <source>
        <dbReference type="EMBL" id="MBE9397842.1"/>
    </source>
</evidence>
<dbReference type="NCBIfam" id="NF005875">
    <property type="entry name" value="PRK07819.1"/>
    <property type="match status" value="1"/>
</dbReference>
<dbReference type="Gene3D" id="3.40.50.720">
    <property type="entry name" value="NAD(P)-binding Rossmann-like Domain"/>
    <property type="match status" value="1"/>
</dbReference>
<dbReference type="GO" id="GO:0008691">
    <property type="term" value="F:3-hydroxybutyryl-CoA dehydrogenase activity"/>
    <property type="evidence" value="ECO:0007669"/>
    <property type="project" value="UniProtKB-EC"/>
</dbReference>
<dbReference type="SUPFAM" id="SSF51735">
    <property type="entry name" value="NAD(P)-binding Rossmann-fold domains"/>
    <property type="match status" value="1"/>
</dbReference>
<dbReference type="InterPro" id="IPR013328">
    <property type="entry name" value="6PGD_dom2"/>
</dbReference>
<dbReference type="SUPFAM" id="SSF48179">
    <property type="entry name" value="6-phosphogluconate dehydrogenase C-terminal domain-like"/>
    <property type="match status" value="1"/>
</dbReference>
<organism evidence="8 9">
    <name type="scientific">Pontibacterium sinense</name>
    <dbReference type="NCBI Taxonomy" id="2781979"/>
    <lineage>
        <taxon>Bacteria</taxon>
        <taxon>Pseudomonadati</taxon>
        <taxon>Pseudomonadota</taxon>
        <taxon>Gammaproteobacteria</taxon>
        <taxon>Oceanospirillales</taxon>
        <taxon>Oceanospirillaceae</taxon>
        <taxon>Pontibacterium</taxon>
    </lineage>
</organism>
<feature type="binding site" evidence="5">
    <location>
        <position position="49"/>
    </location>
    <ligand>
        <name>CoA</name>
        <dbReference type="ChEBI" id="CHEBI:57287"/>
    </ligand>
</feature>
<name>A0A8J7FP81_9GAMM</name>
<dbReference type="NCBIfam" id="NF004474">
    <property type="entry name" value="PRK05808.1"/>
    <property type="match status" value="1"/>
</dbReference>
<feature type="binding site" evidence="5">
    <location>
        <position position="118"/>
    </location>
    <ligand>
        <name>CoA</name>
        <dbReference type="ChEBI" id="CHEBI:57287"/>
    </ligand>
</feature>
<dbReference type="InterPro" id="IPR008927">
    <property type="entry name" value="6-PGluconate_DH-like_C_sf"/>
</dbReference>
<feature type="binding site" evidence="5">
    <location>
        <position position="56"/>
    </location>
    <ligand>
        <name>CoA</name>
        <dbReference type="ChEBI" id="CHEBI:57287"/>
    </ligand>
</feature>
<accession>A0A8J7FP81</accession>
<comment type="caution">
    <text evidence="8">The sequence shown here is derived from an EMBL/GenBank/DDBJ whole genome shotgun (WGS) entry which is preliminary data.</text>
</comment>
<dbReference type="InterPro" id="IPR006176">
    <property type="entry name" value="3-OHacyl-CoA_DH_NAD-bd"/>
</dbReference>
<feature type="binding site" evidence="4">
    <location>
        <position position="91"/>
    </location>
    <ligand>
        <name>NAD(+)</name>
        <dbReference type="ChEBI" id="CHEBI:57540"/>
    </ligand>
</feature>
<dbReference type="EC" id="1.1.1.157" evidence="8"/>
<feature type="binding site" evidence="4">
    <location>
        <position position="273"/>
    </location>
    <ligand>
        <name>NAD(+)</name>
        <dbReference type="ChEBI" id="CHEBI:57540"/>
    </ligand>
</feature>
<dbReference type="AlphaFoldDB" id="A0A8J7FP81"/>
<feature type="binding site" evidence="4">
    <location>
        <position position="96"/>
    </location>
    <ligand>
        <name>NAD(+)</name>
        <dbReference type="ChEBI" id="CHEBI:57540"/>
    </ligand>
</feature>
<dbReference type="InterPro" id="IPR036291">
    <property type="entry name" value="NAD(P)-bd_dom_sf"/>
</dbReference>
<protein>
    <submittedName>
        <fullName evidence="8">3-hydroxybutyryl-CoA dehydrogenase</fullName>
        <ecNumber evidence="8">1.1.1.157</ecNumber>
    </submittedName>
</protein>
<dbReference type="RefSeq" id="WP_193953396.1">
    <property type="nucleotide sequence ID" value="NZ_JADEYS010000010.1"/>
</dbReference>
<dbReference type="PANTHER" id="PTHR48075:SF5">
    <property type="entry name" value="3-HYDROXYBUTYRYL-COA DEHYDROGENASE"/>
    <property type="match status" value="1"/>
</dbReference>
<feature type="binding site" evidence="4">
    <location>
        <position position="33"/>
    </location>
    <ligand>
        <name>NAD(+)</name>
        <dbReference type="ChEBI" id="CHEBI:57540"/>
    </ligand>
</feature>
<evidence type="ECO:0000256" key="2">
    <source>
        <dbReference type="ARBA" id="ARBA00023027"/>
    </source>
</evidence>
<reference evidence="8" key="1">
    <citation type="submission" date="2020-10" db="EMBL/GenBank/DDBJ databases">
        <title>Bacterium isolated from coastal waters sediment.</title>
        <authorList>
            <person name="Chen R.-J."/>
            <person name="Lu D.-C."/>
            <person name="Zhu K.-L."/>
            <person name="Du Z.-J."/>
        </authorList>
    </citation>
    <scope>NUCLEOTIDE SEQUENCE</scope>
    <source>
        <strain evidence="8">N1Y112</strain>
    </source>
</reference>
<feature type="binding site" evidence="4">
    <location>
        <position position="118"/>
    </location>
    <ligand>
        <name>NAD(+)</name>
        <dbReference type="ChEBI" id="CHEBI:57540"/>
    </ligand>
</feature>
<dbReference type="Gene3D" id="1.10.1040.10">
    <property type="entry name" value="N-(1-d-carboxylethyl)-l-norvaline Dehydrogenase, domain 2"/>
    <property type="match status" value="1"/>
</dbReference>
<dbReference type="InterPro" id="IPR006108">
    <property type="entry name" value="3HC_DH_C"/>
</dbReference>
<dbReference type="FunFam" id="3.40.50.720:FF:000009">
    <property type="entry name" value="Fatty oxidation complex, alpha subunit"/>
    <property type="match status" value="1"/>
</dbReference>
<dbReference type="GO" id="GO:0070403">
    <property type="term" value="F:NAD+ binding"/>
    <property type="evidence" value="ECO:0007669"/>
    <property type="project" value="InterPro"/>
</dbReference>
<evidence type="ECO:0000259" key="7">
    <source>
        <dbReference type="Pfam" id="PF02737"/>
    </source>
</evidence>
<evidence type="ECO:0000256" key="4">
    <source>
        <dbReference type="PIRSR" id="PIRSR000105-2"/>
    </source>
</evidence>
<dbReference type="Pfam" id="PF00725">
    <property type="entry name" value="3HCDH"/>
    <property type="match status" value="1"/>
</dbReference>
<evidence type="ECO:0000256" key="5">
    <source>
        <dbReference type="PIRSR" id="PIRSR000105-3"/>
    </source>
</evidence>
<evidence type="ECO:0000259" key="6">
    <source>
        <dbReference type="Pfam" id="PF00725"/>
    </source>
</evidence>
<feature type="domain" description="3-hydroxyacyl-CoA dehydrogenase NAD binding" evidence="7">
    <location>
        <begin position="5"/>
        <end position="182"/>
    </location>
</feature>
<dbReference type="Proteomes" id="UP000640333">
    <property type="component" value="Unassembled WGS sequence"/>
</dbReference>
<dbReference type="EMBL" id="JADEYS010000010">
    <property type="protein sequence ID" value="MBE9397842.1"/>
    <property type="molecule type" value="Genomic_DNA"/>
</dbReference>
<keyword evidence="9" id="KW-1185">Reference proteome</keyword>
<feature type="binding site" evidence="4">
    <location>
        <begin position="10"/>
        <end position="15"/>
    </location>
    <ligand>
        <name>NAD(+)</name>
        <dbReference type="ChEBI" id="CHEBI:57540"/>
    </ligand>
</feature>
<dbReference type="InterPro" id="IPR022694">
    <property type="entry name" value="3-OHacyl-CoA_DH"/>
</dbReference>
<dbReference type="PIRSF" id="PIRSF000105">
    <property type="entry name" value="HCDH"/>
    <property type="match status" value="1"/>
</dbReference>
<evidence type="ECO:0000313" key="9">
    <source>
        <dbReference type="Proteomes" id="UP000640333"/>
    </source>
</evidence>
<sequence>MSFQQIGVIGAGQMGRGIAQVMATAGYELVLVDLSENALHMALSVIESSLTKLQDKGLIEERPSAVLGRIRCETSMNVLADCDLVIEAATENEEIKNKIFKQLDELCKPDAILASNTSSLSITRLAATTSRPDKVIGMHFMNPVPVLALVEVINGLRTSAETTEKVVEAAKRAGKEPIPVKDKAAFVLNRILLPMINEAIFALDEGCADVEQIDSIMKLGASHPIGPLALADLIGLDTCLSIMNVLYENFGDSKYRPAPYLRQMVDAGYLGRKSGRGFYEY</sequence>
<keyword evidence="1 8" id="KW-0560">Oxidoreductase</keyword>
<feature type="binding site" evidence="4">
    <location>
        <position position="142"/>
    </location>
    <ligand>
        <name>NAD(+)</name>
        <dbReference type="ChEBI" id="CHEBI:57540"/>
    </ligand>
</feature>
<proteinExistence type="predicted"/>
<dbReference type="Pfam" id="PF02737">
    <property type="entry name" value="3HCDH_N"/>
    <property type="match status" value="1"/>
</dbReference>
<feature type="site" description="Important for catalytic activity" evidence="3">
    <location>
        <position position="139"/>
    </location>
</feature>
<dbReference type="GO" id="GO:0006631">
    <property type="term" value="P:fatty acid metabolic process"/>
    <property type="evidence" value="ECO:0007669"/>
    <property type="project" value="InterPro"/>
</dbReference>
<gene>
    <name evidence="8" type="ORF">IOQ59_11290</name>
</gene>
<evidence type="ECO:0000256" key="1">
    <source>
        <dbReference type="ARBA" id="ARBA00023002"/>
    </source>
</evidence>
<dbReference type="PANTHER" id="PTHR48075">
    <property type="entry name" value="3-HYDROXYACYL-COA DEHYDROGENASE FAMILY PROTEIN"/>
    <property type="match status" value="1"/>
</dbReference>